<accession>A0ABR0AI51</accession>
<protein>
    <recommendedName>
        <fullName evidence="4">DUF4806 domain-containing protein</fullName>
    </recommendedName>
</protein>
<feature type="region of interest" description="Disordered" evidence="1">
    <location>
        <begin position="20"/>
        <end position="49"/>
    </location>
</feature>
<proteinExistence type="predicted"/>
<organism evidence="2 3">
    <name type="scientific">Daphnia magna</name>
    <dbReference type="NCBI Taxonomy" id="35525"/>
    <lineage>
        <taxon>Eukaryota</taxon>
        <taxon>Metazoa</taxon>
        <taxon>Ecdysozoa</taxon>
        <taxon>Arthropoda</taxon>
        <taxon>Crustacea</taxon>
        <taxon>Branchiopoda</taxon>
        <taxon>Diplostraca</taxon>
        <taxon>Cladocera</taxon>
        <taxon>Anomopoda</taxon>
        <taxon>Daphniidae</taxon>
        <taxon>Daphnia</taxon>
    </lineage>
</organism>
<sequence>MTRLTLVLMQPWRSCDAVTASSNKPVSESQDDMFEIGSDDSGTKSPVLNSSSHSKVILGVKQTSMVADCGDSTIKSVVGKTVPSKPSATLESKQAVAVANTEKKKMDPSVSSKKASPVSTPDVACLKRMPTLVNASKGKSIKNSKESRKYADAVVERSVSPLRPCQLAIKENVSYKPLEAVNTMVNKPESIKSVVKKPETAVPKSFSRPTPELRNRDVLNHGVRANPIDDKISEVMLRKVINIARMMQELLVNQSPILVFIERTNSVATERDFFPFPVDDEKNFALFLVLLENPEDVVKLIKFTWRQHLDDRICNIWAAIITDKWGMSLSWAGRDPSKYAVKKKKLFHFIYDLVRSSIAYTNAE</sequence>
<dbReference type="Proteomes" id="UP001234178">
    <property type="component" value="Unassembled WGS sequence"/>
</dbReference>
<keyword evidence="3" id="KW-1185">Reference proteome</keyword>
<evidence type="ECO:0008006" key="4">
    <source>
        <dbReference type="Google" id="ProtNLM"/>
    </source>
</evidence>
<dbReference type="EMBL" id="JAOYFB010000037">
    <property type="protein sequence ID" value="KAK4024807.1"/>
    <property type="molecule type" value="Genomic_DNA"/>
</dbReference>
<comment type="caution">
    <text evidence="2">The sequence shown here is derived from an EMBL/GenBank/DDBJ whole genome shotgun (WGS) entry which is preliminary data.</text>
</comment>
<evidence type="ECO:0000313" key="2">
    <source>
        <dbReference type="EMBL" id="KAK4024807.1"/>
    </source>
</evidence>
<evidence type="ECO:0000313" key="3">
    <source>
        <dbReference type="Proteomes" id="UP001234178"/>
    </source>
</evidence>
<feature type="compositionally biased region" description="Acidic residues" evidence="1">
    <location>
        <begin position="29"/>
        <end position="38"/>
    </location>
</feature>
<name>A0ABR0AI51_9CRUS</name>
<evidence type="ECO:0000256" key="1">
    <source>
        <dbReference type="SAM" id="MobiDB-lite"/>
    </source>
</evidence>
<reference evidence="2 3" key="1">
    <citation type="journal article" date="2023" name="Nucleic Acids Res.">
        <title>The hologenome of Daphnia magna reveals possible DNA methylation and microbiome-mediated evolution of the host genome.</title>
        <authorList>
            <person name="Chaturvedi A."/>
            <person name="Li X."/>
            <person name="Dhandapani V."/>
            <person name="Marshall H."/>
            <person name="Kissane S."/>
            <person name="Cuenca-Cambronero M."/>
            <person name="Asole G."/>
            <person name="Calvet F."/>
            <person name="Ruiz-Romero M."/>
            <person name="Marangio P."/>
            <person name="Guigo R."/>
            <person name="Rago D."/>
            <person name="Mirbahai L."/>
            <person name="Eastwood N."/>
            <person name="Colbourne J.K."/>
            <person name="Zhou J."/>
            <person name="Mallon E."/>
            <person name="Orsini L."/>
        </authorList>
    </citation>
    <scope>NUCLEOTIDE SEQUENCE [LARGE SCALE GENOMIC DNA]</scope>
    <source>
        <strain evidence="2">LRV0_1</strain>
    </source>
</reference>
<gene>
    <name evidence="2" type="ORF">OUZ56_010301</name>
</gene>